<name>A0ABU2VTK7_9ACTN</name>
<proteinExistence type="predicted"/>
<gene>
    <name evidence="2" type="ORF">RM717_00190</name>
</gene>
<reference evidence="3" key="1">
    <citation type="submission" date="2023-07" db="EMBL/GenBank/DDBJ databases">
        <title>30 novel species of actinomycetes from the DSMZ collection.</title>
        <authorList>
            <person name="Nouioui I."/>
        </authorList>
    </citation>
    <scope>NUCLEOTIDE SEQUENCE [LARGE SCALE GENOMIC DNA]</scope>
    <source>
        <strain evidence="3">DSM 40932</strain>
    </source>
</reference>
<evidence type="ECO:0000256" key="1">
    <source>
        <dbReference type="SAM" id="Phobius"/>
    </source>
</evidence>
<organism evidence="2 3">
    <name type="scientific">Streptomyces stephensoniae</name>
    <dbReference type="NCBI Taxonomy" id="3375367"/>
    <lineage>
        <taxon>Bacteria</taxon>
        <taxon>Bacillati</taxon>
        <taxon>Actinomycetota</taxon>
        <taxon>Actinomycetes</taxon>
        <taxon>Kitasatosporales</taxon>
        <taxon>Streptomycetaceae</taxon>
        <taxon>Streptomyces</taxon>
    </lineage>
</organism>
<dbReference type="Proteomes" id="UP001180556">
    <property type="component" value="Unassembled WGS sequence"/>
</dbReference>
<keyword evidence="3" id="KW-1185">Reference proteome</keyword>
<sequence>MAGWSTENKVALWVGIIGAVAVIVAAVIAVVFASSGGTEVDQKTGGDGTVCIGSTC</sequence>
<feature type="transmembrane region" description="Helical" evidence="1">
    <location>
        <begin position="12"/>
        <end position="33"/>
    </location>
</feature>
<dbReference type="EMBL" id="JAVRFG010000001">
    <property type="protein sequence ID" value="MDT0488921.1"/>
    <property type="molecule type" value="Genomic_DNA"/>
</dbReference>
<protein>
    <recommendedName>
        <fullName evidence="4">Integral membrane protein</fullName>
    </recommendedName>
</protein>
<evidence type="ECO:0000313" key="2">
    <source>
        <dbReference type="EMBL" id="MDT0488921.1"/>
    </source>
</evidence>
<keyword evidence="1" id="KW-0812">Transmembrane</keyword>
<dbReference type="RefSeq" id="WP_311594859.1">
    <property type="nucleotide sequence ID" value="NZ_JAVRFG010000001.1"/>
</dbReference>
<comment type="caution">
    <text evidence="2">The sequence shown here is derived from an EMBL/GenBank/DDBJ whole genome shotgun (WGS) entry which is preliminary data.</text>
</comment>
<accession>A0ABU2VTK7</accession>
<keyword evidence="1" id="KW-0472">Membrane</keyword>
<keyword evidence="1" id="KW-1133">Transmembrane helix</keyword>
<evidence type="ECO:0000313" key="3">
    <source>
        <dbReference type="Proteomes" id="UP001180556"/>
    </source>
</evidence>
<evidence type="ECO:0008006" key="4">
    <source>
        <dbReference type="Google" id="ProtNLM"/>
    </source>
</evidence>